<name>A0A918CCI2_9DEIO</name>
<gene>
    <name evidence="1" type="ORF">GCM10008957_32380</name>
</gene>
<protein>
    <submittedName>
        <fullName evidence="1">Uncharacterized protein</fullName>
    </submittedName>
</protein>
<dbReference type="Proteomes" id="UP000603865">
    <property type="component" value="Unassembled WGS sequence"/>
</dbReference>
<dbReference type="EMBL" id="BMQL01000020">
    <property type="protein sequence ID" value="GGR17279.1"/>
    <property type="molecule type" value="Genomic_DNA"/>
</dbReference>
<reference evidence="1" key="1">
    <citation type="journal article" date="2014" name="Int. J. Syst. Evol. Microbiol.">
        <title>Complete genome sequence of Corynebacterium casei LMG S-19264T (=DSM 44701T), isolated from a smear-ripened cheese.</title>
        <authorList>
            <consortium name="US DOE Joint Genome Institute (JGI-PGF)"/>
            <person name="Walter F."/>
            <person name="Albersmeier A."/>
            <person name="Kalinowski J."/>
            <person name="Ruckert C."/>
        </authorList>
    </citation>
    <scope>NUCLEOTIDE SEQUENCE</scope>
    <source>
        <strain evidence="1">JCM 31311</strain>
    </source>
</reference>
<reference evidence="1" key="2">
    <citation type="submission" date="2020-09" db="EMBL/GenBank/DDBJ databases">
        <authorList>
            <person name="Sun Q."/>
            <person name="Ohkuma M."/>
        </authorList>
    </citation>
    <scope>NUCLEOTIDE SEQUENCE</scope>
    <source>
        <strain evidence="1">JCM 31311</strain>
    </source>
</reference>
<dbReference type="AlphaFoldDB" id="A0A918CCI2"/>
<dbReference type="RefSeq" id="WP_189091564.1">
    <property type="nucleotide sequence ID" value="NZ_BMQL01000020.1"/>
</dbReference>
<evidence type="ECO:0000313" key="1">
    <source>
        <dbReference type="EMBL" id="GGR17279.1"/>
    </source>
</evidence>
<accession>A0A918CCI2</accession>
<keyword evidence="2" id="KW-1185">Reference proteome</keyword>
<comment type="caution">
    <text evidence="1">The sequence shown here is derived from an EMBL/GenBank/DDBJ whole genome shotgun (WGS) entry which is preliminary data.</text>
</comment>
<proteinExistence type="predicted"/>
<organism evidence="1 2">
    <name type="scientific">Deinococcus ruber</name>
    <dbReference type="NCBI Taxonomy" id="1848197"/>
    <lineage>
        <taxon>Bacteria</taxon>
        <taxon>Thermotogati</taxon>
        <taxon>Deinococcota</taxon>
        <taxon>Deinococci</taxon>
        <taxon>Deinococcales</taxon>
        <taxon>Deinococcaceae</taxon>
        <taxon>Deinococcus</taxon>
    </lineage>
</organism>
<sequence>MLKVVLYARGRAPDLRGTQMKRARLAARLFHGLPQELTLPKPDAFAPLSAAFRTLMQFQNTSSPVVIPLDPITLPLLP</sequence>
<evidence type="ECO:0000313" key="2">
    <source>
        <dbReference type="Proteomes" id="UP000603865"/>
    </source>
</evidence>